<keyword evidence="3" id="KW-1185">Reference proteome</keyword>
<protein>
    <recommendedName>
        <fullName evidence="1">F-box domain-containing protein</fullName>
    </recommendedName>
</protein>
<dbReference type="PROSITE" id="PS50181">
    <property type="entry name" value="FBOX"/>
    <property type="match status" value="1"/>
</dbReference>
<evidence type="ECO:0000313" key="2">
    <source>
        <dbReference type="EMBL" id="VFQ87316.1"/>
    </source>
</evidence>
<reference evidence="2 3" key="1">
    <citation type="submission" date="2018-04" db="EMBL/GenBank/DDBJ databases">
        <authorList>
            <person name="Vogel A."/>
        </authorList>
    </citation>
    <scope>NUCLEOTIDE SEQUENCE [LARGE SCALE GENOMIC DNA]</scope>
</reference>
<dbReference type="InterPro" id="IPR036047">
    <property type="entry name" value="F-box-like_dom_sf"/>
</dbReference>
<dbReference type="Proteomes" id="UP000595140">
    <property type="component" value="Unassembled WGS sequence"/>
</dbReference>
<evidence type="ECO:0000259" key="1">
    <source>
        <dbReference type="PROSITE" id="PS50181"/>
    </source>
</evidence>
<feature type="domain" description="F-box" evidence="1">
    <location>
        <begin position="7"/>
        <end position="55"/>
    </location>
</feature>
<proteinExistence type="predicted"/>
<dbReference type="SUPFAM" id="SSF81383">
    <property type="entry name" value="F-box domain"/>
    <property type="match status" value="1"/>
</dbReference>
<dbReference type="Gene3D" id="1.20.1280.50">
    <property type="match status" value="1"/>
</dbReference>
<dbReference type="Pfam" id="PF08268">
    <property type="entry name" value="FBA_3"/>
    <property type="match status" value="1"/>
</dbReference>
<dbReference type="AlphaFoldDB" id="A0A484MH64"/>
<sequence>MEEENERRHFSEIPPAMLWEILGRLPIKTCLTCQLVCKEWYHIIVNKKFSSFRSMCNASRFALLFHDVKSGDDGLVFNLVEIDKELDVDGSQKCVVGVDRMIRVHPKIDTFNEIWYVRSHCNGVVCFISTKIDYFVCNLLTGQHVKLQNMHEIRNQSSSISSCVLGCCPTSRKFKILMLLSDMTTNIQVAKIQTLGNDEWRNVGNAPLKITADGCFLNGSSHWLDHNYIWSFHFEEEKFSQIPLPDDVIPQASKKKNMILSVCDSCLCLSWFSKGDSVEVDTWIMKKYGVKESWVKHMDKEKILINSEYELYLYDLPTHVSKRVEFGLYELSGPMLRIAPFDANFSKF</sequence>
<dbReference type="PANTHER" id="PTHR31672:SF13">
    <property type="entry name" value="F-BOX PROTEIN CPR30-LIKE"/>
    <property type="match status" value="1"/>
</dbReference>
<evidence type="ECO:0000313" key="3">
    <source>
        <dbReference type="Proteomes" id="UP000595140"/>
    </source>
</evidence>
<accession>A0A484MH64</accession>
<dbReference type="InterPro" id="IPR013187">
    <property type="entry name" value="F-box-assoc_dom_typ3"/>
</dbReference>
<dbReference type="PANTHER" id="PTHR31672">
    <property type="entry name" value="BNACNNG10540D PROTEIN"/>
    <property type="match status" value="1"/>
</dbReference>
<gene>
    <name evidence="2" type="ORF">CCAM_LOCUS29092</name>
</gene>
<dbReference type="InterPro" id="IPR050796">
    <property type="entry name" value="SCF_F-box_component"/>
</dbReference>
<dbReference type="Pfam" id="PF00646">
    <property type="entry name" value="F-box"/>
    <property type="match status" value="1"/>
</dbReference>
<name>A0A484MH64_9ASTE</name>
<dbReference type="InterPro" id="IPR001810">
    <property type="entry name" value="F-box_dom"/>
</dbReference>
<organism evidence="2 3">
    <name type="scientific">Cuscuta campestris</name>
    <dbReference type="NCBI Taxonomy" id="132261"/>
    <lineage>
        <taxon>Eukaryota</taxon>
        <taxon>Viridiplantae</taxon>
        <taxon>Streptophyta</taxon>
        <taxon>Embryophyta</taxon>
        <taxon>Tracheophyta</taxon>
        <taxon>Spermatophyta</taxon>
        <taxon>Magnoliopsida</taxon>
        <taxon>eudicotyledons</taxon>
        <taxon>Gunneridae</taxon>
        <taxon>Pentapetalae</taxon>
        <taxon>asterids</taxon>
        <taxon>lamiids</taxon>
        <taxon>Solanales</taxon>
        <taxon>Convolvulaceae</taxon>
        <taxon>Cuscuteae</taxon>
        <taxon>Cuscuta</taxon>
        <taxon>Cuscuta subgen. Grammica</taxon>
        <taxon>Cuscuta sect. Cleistogrammica</taxon>
    </lineage>
</organism>
<dbReference type="OrthoDB" id="610337at2759"/>
<dbReference type="EMBL" id="OOIL02003368">
    <property type="protein sequence ID" value="VFQ87316.1"/>
    <property type="molecule type" value="Genomic_DNA"/>
</dbReference>